<dbReference type="InterPro" id="IPR011990">
    <property type="entry name" value="TPR-like_helical_dom_sf"/>
</dbReference>
<dbReference type="InterPro" id="IPR011993">
    <property type="entry name" value="PH-like_dom_sf"/>
</dbReference>
<comment type="caution">
    <text evidence="3">The sequence shown here is derived from an EMBL/GenBank/DDBJ whole genome shotgun (WGS) entry which is preliminary data.</text>
</comment>
<dbReference type="InterPro" id="IPR053277">
    <property type="entry name" value="Endomembrane_traffic_mod"/>
</dbReference>
<feature type="region of interest" description="Disordered" evidence="1">
    <location>
        <begin position="1"/>
        <end position="47"/>
    </location>
</feature>
<dbReference type="EMBL" id="CM035414">
    <property type="protein sequence ID" value="KAH7430164.1"/>
    <property type="molecule type" value="Genomic_DNA"/>
</dbReference>
<dbReference type="Gene3D" id="2.30.29.30">
    <property type="entry name" value="Pleckstrin-homology domain (PH domain)/Phosphotyrosine-binding domain (PTB)"/>
    <property type="match status" value="1"/>
</dbReference>
<dbReference type="CDD" id="cd00821">
    <property type="entry name" value="PH"/>
    <property type="match status" value="1"/>
</dbReference>
<dbReference type="OrthoDB" id="548564at2759"/>
<dbReference type="Pfam" id="PF06552">
    <property type="entry name" value="TOM20_plant"/>
    <property type="match status" value="2"/>
</dbReference>
<dbReference type="PANTHER" id="PTHR45005:SF2">
    <property type="entry name" value="PROTEIN HLB1"/>
    <property type="match status" value="1"/>
</dbReference>
<evidence type="ECO:0000313" key="3">
    <source>
        <dbReference type="EMBL" id="KAH7430164.1"/>
    </source>
</evidence>
<evidence type="ECO:0000259" key="2">
    <source>
        <dbReference type="PROSITE" id="PS50003"/>
    </source>
</evidence>
<dbReference type="PROSITE" id="PS50003">
    <property type="entry name" value="PH_DOMAIN"/>
    <property type="match status" value="1"/>
</dbReference>
<dbReference type="SMART" id="SM00233">
    <property type="entry name" value="PH"/>
    <property type="match status" value="1"/>
</dbReference>
<feature type="region of interest" description="Disordered" evidence="1">
    <location>
        <begin position="103"/>
        <end position="143"/>
    </location>
</feature>
<reference evidence="3" key="1">
    <citation type="submission" date="2021-08" db="EMBL/GenBank/DDBJ databases">
        <title>WGS assembly of Ceratopteris richardii.</title>
        <authorList>
            <person name="Marchant D.B."/>
            <person name="Chen G."/>
            <person name="Jenkins J."/>
            <person name="Shu S."/>
            <person name="Leebens-Mack J."/>
            <person name="Grimwood J."/>
            <person name="Schmutz J."/>
            <person name="Soltis P."/>
            <person name="Soltis D."/>
            <person name="Chen Z.-H."/>
        </authorList>
    </citation>
    <scope>NUCLEOTIDE SEQUENCE</scope>
    <source>
        <strain evidence="3">Whitten #5841</strain>
        <tissue evidence="3">Leaf</tissue>
    </source>
</reference>
<dbReference type="Proteomes" id="UP000825935">
    <property type="component" value="Chromosome 9"/>
</dbReference>
<dbReference type="InterPro" id="IPR001849">
    <property type="entry name" value="PH_domain"/>
</dbReference>
<keyword evidence="4" id="KW-1185">Reference proteome</keyword>
<accession>A0A8T2UA04</accession>
<sequence>MDGGSATEQEVVIEQPGSSALHKISEQMSVTPPSPGAESPHFGDGTLSDIMAAEFGSSPSENVIAADIQSQDVSSTEISESRGIMALHDEPKDPELLQIAEDSNGERAEPSLSLSTSAPSSSPLTTRADEGVGRQSVGPANLSGDDMYNALSFGDGETQSRQRILAFASKRCAAAVQKNPKDYDSLYNWALVLQESADNMNGELAGNSKDQVLEDACSKYKAATDICPTLHEAFYNWAIAISDRAKARGRTKEAEELWKQACEKYERAVQLNRNSPQALNNWGLALQELSGIVSIKDKRSIVKAAIKKFRAAIALQFDFHRAIYNLGTVLYGLAEDMIRSGGPQSGIKELTAAELYSQSAIYVAAAHALKPEYPVYKSALRLVRSKLPLAYLKTGYLLVPPGGDTLAPHSEWKRLWFVLDHEALYQVDKSAAGSRDSSPTKTASALTNHAPDAKYTNTFRIDIADVRGLMQCSDLSLPPGAGFQIDTVSGQKHLIATSWDEVDCWVDAIRLVFTIHVRGKSDVLGGIIAG</sequence>
<gene>
    <name evidence="3" type="ORF">KP509_09G086500</name>
</gene>
<organism evidence="3 4">
    <name type="scientific">Ceratopteris richardii</name>
    <name type="common">Triangle waterfern</name>
    <dbReference type="NCBI Taxonomy" id="49495"/>
    <lineage>
        <taxon>Eukaryota</taxon>
        <taxon>Viridiplantae</taxon>
        <taxon>Streptophyta</taxon>
        <taxon>Embryophyta</taxon>
        <taxon>Tracheophyta</taxon>
        <taxon>Polypodiopsida</taxon>
        <taxon>Polypodiidae</taxon>
        <taxon>Polypodiales</taxon>
        <taxon>Pteridineae</taxon>
        <taxon>Pteridaceae</taxon>
        <taxon>Parkerioideae</taxon>
        <taxon>Ceratopteris</taxon>
    </lineage>
</organism>
<feature type="compositionally biased region" description="Low complexity" evidence="1">
    <location>
        <begin position="110"/>
        <end position="126"/>
    </location>
</feature>
<dbReference type="Gene3D" id="1.25.40.10">
    <property type="entry name" value="Tetratricopeptide repeat domain"/>
    <property type="match status" value="2"/>
</dbReference>
<dbReference type="SUPFAM" id="SSF50729">
    <property type="entry name" value="PH domain-like"/>
    <property type="match status" value="1"/>
</dbReference>
<protein>
    <recommendedName>
        <fullName evidence="2">PH domain-containing protein</fullName>
    </recommendedName>
</protein>
<evidence type="ECO:0000256" key="1">
    <source>
        <dbReference type="SAM" id="MobiDB-lite"/>
    </source>
</evidence>
<feature type="domain" description="PH" evidence="2">
    <location>
        <begin position="390"/>
        <end position="514"/>
    </location>
</feature>
<dbReference type="SUPFAM" id="SSF48452">
    <property type="entry name" value="TPR-like"/>
    <property type="match status" value="2"/>
</dbReference>
<dbReference type="PANTHER" id="PTHR45005">
    <property type="match status" value="1"/>
</dbReference>
<dbReference type="AlphaFoldDB" id="A0A8T2UA04"/>
<dbReference type="OMA" id="VTPCADL"/>
<name>A0A8T2UA04_CERRI</name>
<proteinExistence type="predicted"/>
<evidence type="ECO:0000313" key="4">
    <source>
        <dbReference type="Proteomes" id="UP000825935"/>
    </source>
</evidence>